<dbReference type="GO" id="GO:0016791">
    <property type="term" value="F:phosphatase activity"/>
    <property type="evidence" value="ECO:0007669"/>
    <property type="project" value="TreeGrafter"/>
</dbReference>
<proteinExistence type="inferred from homology"/>
<comment type="similarity">
    <text evidence="1">Belongs to the histidine acid phosphatase family.</text>
</comment>
<accession>A0A5C3F3Y2</accession>
<evidence type="ECO:0000313" key="2">
    <source>
        <dbReference type="EMBL" id="SPO38695.1"/>
    </source>
</evidence>
<organism evidence="2 3">
    <name type="scientific">Pseudozyma flocculosa</name>
    <dbReference type="NCBI Taxonomy" id="84751"/>
    <lineage>
        <taxon>Eukaryota</taxon>
        <taxon>Fungi</taxon>
        <taxon>Dikarya</taxon>
        <taxon>Basidiomycota</taxon>
        <taxon>Ustilaginomycotina</taxon>
        <taxon>Ustilaginomycetes</taxon>
        <taxon>Ustilaginales</taxon>
        <taxon>Ustilaginaceae</taxon>
        <taxon>Pseudozyma</taxon>
    </lineage>
</organism>
<dbReference type="Proteomes" id="UP000323386">
    <property type="component" value="Unassembled WGS sequence"/>
</dbReference>
<dbReference type="CDD" id="cd07061">
    <property type="entry name" value="HP_HAP_like"/>
    <property type="match status" value="1"/>
</dbReference>
<dbReference type="EMBL" id="OOIP01000011">
    <property type="protein sequence ID" value="SPO38695.1"/>
    <property type="molecule type" value="Genomic_DNA"/>
</dbReference>
<gene>
    <name evidence="2" type="ORF">PSFLO_04174</name>
</gene>
<dbReference type="AlphaFoldDB" id="A0A5C3F3Y2"/>
<dbReference type="OrthoDB" id="10262962at2759"/>
<protein>
    <submittedName>
        <fullName evidence="2">Related to acid phosphatase</fullName>
    </submittedName>
</protein>
<name>A0A5C3F3Y2_9BASI</name>
<dbReference type="Gene3D" id="3.40.50.1240">
    <property type="entry name" value="Phosphoglycerate mutase-like"/>
    <property type="match status" value="1"/>
</dbReference>
<dbReference type="PANTHER" id="PTHR11567:SF195">
    <property type="entry name" value="ACID PHOSPHATASE, PUTATIVE (AFU_ORTHOLOGUE AFUA_3G14570)-RELATED"/>
    <property type="match status" value="1"/>
</dbReference>
<dbReference type="InterPro" id="IPR000560">
    <property type="entry name" value="His_Pase_clade-2"/>
</dbReference>
<evidence type="ECO:0000256" key="1">
    <source>
        <dbReference type="ARBA" id="ARBA00005375"/>
    </source>
</evidence>
<dbReference type="InterPro" id="IPR029033">
    <property type="entry name" value="His_PPase_superfam"/>
</dbReference>
<dbReference type="PANTHER" id="PTHR11567">
    <property type="entry name" value="ACID PHOSPHATASE-RELATED"/>
    <property type="match status" value="1"/>
</dbReference>
<keyword evidence="3" id="KW-1185">Reference proteome</keyword>
<dbReference type="SUPFAM" id="SSF53254">
    <property type="entry name" value="Phosphoglycerate mutase-like"/>
    <property type="match status" value="1"/>
</dbReference>
<evidence type="ECO:0000313" key="3">
    <source>
        <dbReference type="Proteomes" id="UP000323386"/>
    </source>
</evidence>
<sequence>MPIEAPRVPFLNTMSHAASIYTSSVTPAHLPWNTYNYCNAPRVSAAHYIKPQGPGTEGAELVYLNVVQRHHKRTPDNTYPNERAYNPTAWECDDFKQVSYGIGTGNASRLRTHSVYHQVETPSWHPLASLIWEGSCDKGQLTSAGLQDSIQHGKDFASVYGPNGVNPLLKHGVNERDLYIRTSNADRTYQVSAGLLAGMGYRNEFPVHTQPQSIDDIVPNYSCAHADDLRDSYQQLPAWTDHIKSKAGLFASLNAVVGTANQSSWNTWIDHHFDAMASRQCHGHSLPENPETKEAIGQDLANQAYAEGDWEYDYIWNTAEGADDYVRYGFGVFVQELAENLKAFRDGKERHKVKYYVGHDGTMVRLFKSLAQSGQIRWPAMGSEVVIEVWRKPNGKGQNDKQHYVRILQYGSTMATNADLLASSPGHGGDGGHLIAWTPLDDVIKYLESRVPADLYEKCVQG</sequence>
<reference evidence="2 3" key="1">
    <citation type="submission" date="2018-03" db="EMBL/GenBank/DDBJ databases">
        <authorList>
            <person name="Guldener U."/>
        </authorList>
    </citation>
    <scope>NUCLEOTIDE SEQUENCE [LARGE SCALE GENOMIC DNA]</scope>
    <source>
        <strain evidence="2 3">DAOM196992</strain>
    </source>
</reference>
<dbReference type="InterPro" id="IPR050645">
    <property type="entry name" value="Histidine_acid_phosphatase"/>
</dbReference>
<dbReference type="Pfam" id="PF00328">
    <property type="entry name" value="His_Phos_2"/>
    <property type="match status" value="1"/>
</dbReference>